<dbReference type="HOGENOM" id="CLU_004585_4_1_1"/>
<dbReference type="InterPro" id="IPR014016">
    <property type="entry name" value="UvrD-like_ATP-bd"/>
</dbReference>
<dbReference type="Pfam" id="PF00580">
    <property type="entry name" value="UvrD-helicase"/>
    <property type="match status" value="1"/>
</dbReference>
<keyword evidence="3 11" id="KW-0378">Hydrolase</keyword>
<dbReference type="InterPro" id="IPR013986">
    <property type="entry name" value="DExx_box_DNA_helicase_dom_sf"/>
</dbReference>
<evidence type="ECO:0000259" key="13">
    <source>
        <dbReference type="PROSITE" id="PS51198"/>
    </source>
</evidence>
<keyword evidence="5 11" id="KW-0067">ATP-binding</keyword>
<keyword evidence="16" id="KW-1185">Reference proteome</keyword>
<dbReference type="STRING" id="686832.A0A0C2XQA9"/>
<evidence type="ECO:0000256" key="10">
    <source>
        <dbReference type="ARBA" id="ARBA00048988"/>
    </source>
</evidence>
<dbReference type="GO" id="GO:0016787">
    <property type="term" value="F:hydrolase activity"/>
    <property type="evidence" value="ECO:0007669"/>
    <property type="project" value="UniProtKB-UniRule"/>
</dbReference>
<dbReference type="Proteomes" id="UP000053424">
    <property type="component" value="Unassembled WGS sequence"/>
</dbReference>
<dbReference type="SUPFAM" id="SSF52540">
    <property type="entry name" value="P-loop containing nucleoside triphosphate hydrolases"/>
    <property type="match status" value="1"/>
</dbReference>
<reference evidence="15 16" key="1">
    <citation type="submission" date="2014-04" db="EMBL/GenBank/DDBJ databases">
        <authorList>
            <consortium name="DOE Joint Genome Institute"/>
            <person name="Kuo A."/>
            <person name="Gay G."/>
            <person name="Dore J."/>
            <person name="Kohler A."/>
            <person name="Nagy L.G."/>
            <person name="Floudas D."/>
            <person name="Copeland A."/>
            <person name="Barry K.W."/>
            <person name="Cichocki N."/>
            <person name="Veneault-Fourrey C."/>
            <person name="LaButti K."/>
            <person name="Lindquist E.A."/>
            <person name="Lipzen A."/>
            <person name="Lundell T."/>
            <person name="Morin E."/>
            <person name="Murat C."/>
            <person name="Sun H."/>
            <person name="Tunlid A."/>
            <person name="Henrissat B."/>
            <person name="Grigoriev I.V."/>
            <person name="Hibbett D.S."/>
            <person name="Martin F."/>
            <person name="Nordberg H.P."/>
            <person name="Cantor M.N."/>
            <person name="Hua S.X."/>
        </authorList>
    </citation>
    <scope>NUCLEOTIDE SEQUENCE [LARGE SCALE GENOMIC DNA]</scope>
    <source>
        <strain evidence="16">h7</strain>
    </source>
</reference>
<organism evidence="15 16">
    <name type="scientific">Hebeloma cylindrosporum</name>
    <dbReference type="NCBI Taxonomy" id="76867"/>
    <lineage>
        <taxon>Eukaryota</taxon>
        <taxon>Fungi</taxon>
        <taxon>Dikarya</taxon>
        <taxon>Basidiomycota</taxon>
        <taxon>Agaricomycotina</taxon>
        <taxon>Agaricomycetes</taxon>
        <taxon>Agaricomycetidae</taxon>
        <taxon>Agaricales</taxon>
        <taxon>Agaricineae</taxon>
        <taxon>Hymenogastraceae</taxon>
        <taxon>Hebeloma</taxon>
    </lineage>
</organism>
<dbReference type="GO" id="GO:0000725">
    <property type="term" value="P:recombinational repair"/>
    <property type="evidence" value="ECO:0007669"/>
    <property type="project" value="TreeGrafter"/>
</dbReference>
<protein>
    <recommendedName>
        <fullName evidence="9">DNA 3'-5' helicase</fullName>
        <ecNumber evidence="9">5.6.2.4</ecNumber>
    </recommendedName>
</protein>
<dbReference type="PANTHER" id="PTHR11070">
    <property type="entry name" value="UVRD / RECB / PCRA DNA HELICASE FAMILY MEMBER"/>
    <property type="match status" value="1"/>
</dbReference>
<evidence type="ECO:0000256" key="9">
    <source>
        <dbReference type="ARBA" id="ARBA00034808"/>
    </source>
</evidence>
<accession>A0A0C2XQA9</accession>
<dbReference type="Gene3D" id="1.10.10.160">
    <property type="match status" value="1"/>
</dbReference>
<dbReference type="GO" id="GO:0005524">
    <property type="term" value="F:ATP binding"/>
    <property type="evidence" value="ECO:0007669"/>
    <property type="project" value="UniProtKB-UniRule"/>
</dbReference>
<evidence type="ECO:0000256" key="7">
    <source>
        <dbReference type="ARBA" id="ARBA00023235"/>
    </source>
</evidence>
<evidence type="ECO:0000256" key="2">
    <source>
        <dbReference type="ARBA" id="ARBA00022741"/>
    </source>
</evidence>
<feature type="domain" description="UvrD-like helicase ATP-binding" evidence="13">
    <location>
        <begin position="63"/>
        <end position="366"/>
    </location>
</feature>
<keyword evidence="7" id="KW-0413">Isomerase</keyword>
<feature type="binding site" evidence="11">
    <location>
        <begin position="84"/>
        <end position="91"/>
    </location>
    <ligand>
        <name>ATP</name>
        <dbReference type="ChEBI" id="CHEBI:30616"/>
    </ligand>
</feature>
<comment type="catalytic activity">
    <reaction evidence="10">
        <text>ATP + H2O = ADP + phosphate + H(+)</text>
        <dbReference type="Rhea" id="RHEA:13065"/>
        <dbReference type="ChEBI" id="CHEBI:15377"/>
        <dbReference type="ChEBI" id="CHEBI:15378"/>
        <dbReference type="ChEBI" id="CHEBI:30616"/>
        <dbReference type="ChEBI" id="CHEBI:43474"/>
        <dbReference type="ChEBI" id="CHEBI:456216"/>
        <dbReference type="EC" id="5.6.2.4"/>
    </reaction>
</comment>
<dbReference type="GO" id="GO:0005634">
    <property type="term" value="C:nucleus"/>
    <property type="evidence" value="ECO:0007669"/>
    <property type="project" value="TreeGrafter"/>
</dbReference>
<feature type="domain" description="UvrD-like helicase C-terminal" evidence="14">
    <location>
        <begin position="367"/>
        <end position="663"/>
    </location>
</feature>
<evidence type="ECO:0000313" key="15">
    <source>
        <dbReference type="EMBL" id="KIM39808.1"/>
    </source>
</evidence>
<name>A0A0C2XQA9_HEBCY</name>
<dbReference type="Gene3D" id="3.40.50.300">
    <property type="entry name" value="P-loop containing nucleotide triphosphate hydrolases"/>
    <property type="match status" value="2"/>
</dbReference>
<dbReference type="Gene3D" id="1.10.486.10">
    <property type="entry name" value="PCRA, domain 4"/>
    <property type="match status" value="1"/>
</dbReference>
<comment type="catalytic activity">
    <reaction evidence="8">
        <text>Couples ATP hydrolysis with the unwinding of duplex DNA by translocating in the 3'-5' direction.</text>
        <dbReference type="EC" id="5.6.2.4"/>
    </reaction>
</comment>
<evidence type="ECO:0000256" key="8">
    <source>
        <dbReference type="ARBA" id="ARBA00034617"/>
    </source>
</evidence>
<evidence type="ECO:0000313" key="16">
    <source>
        <dbReference type="Proteomes" id="UP000053424"/>
    </source>
</evidence>
<keyword evidence="2 11" id="KW-0547">Nucleotide-binding</keyword>
<evidence type="ECO:0000256" key="3">
    <source>
        <dbReference type="ARBA" id="ARBA00022801"/>
    </source>
</evidence>
<reference evidence="16" key="2">
    <citation type="submission" date="2015-01" db="EMBL/GenBank/DDBJ databases">
        <title>Evolutionary Origins and Diversification of the Mycorrhizal Mutualists.</title>
        <authorList>
            <consortium name="DOE Joint Genome Institute"/>
            <consortium name="Mycorrhizal Genomics Consortium"/>
            <person name="Kohler A."/>
            <person name="Kuo A."/>
            <person name="Nagy L.G."/>
            <person name="Floudas D."/>
            <person name="Copeland A."/>
            <person name="Barry K.W."/>
            <person name="Cichocki N."/>
            <person name="Veneault-Fourrey C."/>
            <person name="LaButti K."/>
            <person name="Lindquist E.A."/>
            <person name="Lipzen A."/>
            <person name="Lundell T."/>
            <person name="Morin E."/>
            <person name="Murat C."/>
            <person name="Riley R."/>
            <person name="Ohm R."/>
            <person name="Sun H."/>
            <person name="Tunlid A."/>
            <person name="Henrissat B."/>
            <person name="Grigoriev I.V."/>
            <person name="Hibbett D.S."/>
            <person name="Martin F."/>
        </authorList>
    </citation>
    <scope>NUCLEOTIDE SEQUENCE [LARGE SCALE GENOMIC DNA]</scope>
    <source>
        <strain evidence="16">h7</strain>
    </source>
</reference>
<gene>
    <name evidence="15" type="ORF">M413DRAFT_74334</name>
</gene>
<dbReference type="Pfam" id="PF13361">
    <property type="entry name" value="UvrD_C"/>
    <property type="match status" value="1"/>
</dbReference>
<dbReference type="AlphaFoldDB" id="A0A0C2XQA9"/>
<sequence length="783" mass="87916">MASSPNNLVSGASGSIRNAIVHASSSSSPQPSRSDIDALISTLNAAQLQGAHYIYPSKYLLLIFNYSADSAVKHDPSIPLQILAGPGSGKTKVLTSRIAQLILTHKIAPESICAVTFTNKAANEMRERLNKLIGKTKTTSLKMGTFHSLCARFLRMHPHAVGIETNFTICDADESKKLINELMKPYKDYMVQNDIILTESSAASIISKAKAKGHSAATYFQEMEAAEKQMKRVTNGMPPRAGPGQEQTKSVDRILAEVYIGYEQILKENNALDFDDLLIYGVKLFSHHQEAVLWCKHMLIDEFQDTNTMQYELMTAIAIRRCVTIVGDPDQSIYGWRSAEVINLSRMRKDFPNTKQIFLEQNYRSTASILRCCLAIVSEDKKRIPKSLHTSHPLGATPVLAKFDSDKEESNFIASEIKRCVANMGGILKWGDFVILLRFNALSRPIESALQKEGIPCRILGGHKFFERMEVKDILAYLQLTDNPSFNPAFIRAVKVPTRGMGDKTLSEIASLATKLKISQFDVVEKVHDNKLPDIKPPIKRKITPFIKTIRALKKMDEDNTPPSEMIRKLVDVLNYEDHLKKTQQDWESRWENVQELITFASEVESEATPPNPQPSAPSEATEPSSALRQFLQSSMLSSEGDNKTEEENQEKVTLSTCHAAKGLEWPVVMVPSADQDTFPFYRTEDVDEERRLLYVACTRAQTLLYMLYSHTRQVAGKTKQKKLSDFILAARGKNEVLIHSSLKGFFSYDVPRFLPEDRAVISEVLRRPLPDEAEIESRLAEL</sequence>
<dbReference type="InterPro" id="IPR000212">
    <property type="entry name" value="DNA_helicase_UvrD/REP"/>
</dbReference>
<dbReference type="EMBL" id="KN831784">
    <property type="protein sequence ID" value="KIM39808.1"/>
    <property type="molecule type" value="Genomic_DNA"/>
</dbReference>
<evidence type="ECO:0000256" key="4">
    <source>
        <dbReference type="ARBA" id="ARBA00022806"/>
    </source>
</evidence>
<feature type="compositionally biased region" description="Low complexity" evidence="12">
    <location>
        <begin position="617"/>
        <end position="627"/>
    </location>
</feature>
<dbReference type="GO" id="GO:0043138">
    <property type="term" value="F:3'-5' DNA helicase activity"/>
    <property type="evidence" value="ECO:0007669"/>
    <property type="project" value="UniProtKB-EC"/>
</dbReference>
<evidence type="ECO:0000256" key="1">
    <source>
        <dbReference type="ARBA" id="ARBA00009922"/>
    </source>
</evidence>
<keyword evidence="6" id="KW-0238">DNA-binding</keyword>
<dbReference type="EC" id="5.6.2.4" evidence="9"/>
<dbReference type="GO" id="GO:0003677">
    <property type="term" value="F:DNA binding"/>
    <property type="evidence" value="ECO:0007669"/>
    <property type="project" value="UniProtKB-KW"/>
</dbReference>
<comment type="similarity">
    <text evidence="1">Belongs to the helicase family. UvrD subfamily.</text>
</comment>
<evidence type="ECO:0000256" key="6">
    <source>
        <dbReference type="ARBA" id="ARBA00023125"/>
    </source>
</evidence>
<proteinExistence type="inferred from homology"/>
<dbReference type="PANTHER" id="PTHR11070:SF2">
    <property type="entry name" value="ATP-DEPENDENT DNA HELICASE SRS2"/>
    <property type="match status" value="1"/>
</dbReference>
<evidence type="ECO:0000256" key="5">
    <source>
        <dbReference type="ARBA" id="ARBA00022840"/>
    </source>
</evidence>
<keyword evidence="4 11" id="KW-0347">Helicase</keyword>
<dbReference type="InterPro" id="IPR014017">
    <property type="entry name" value="DNA_helicase_UvrD-like_C"/>
</dbReference>
<evidence type="ECO:0000256" key="11">
    <source>
        <dbReference type="PROSITE-ProRule" id="PRU00560"/>
    </source>
</evidence>
<evidence type="ECO:0000259" key="14">
    <source>
        <dbReference type="PROSITE" id="PS51217"/>
    </source>
</evidence>
<dbReference type="CDD" id="cd17932">
    <property type="entry name" value="DEXQc_UvrD"/>
    <property type="match status" value="1"/>
</dbReference>
<dbReference type="PROSITE" id="PS51217">
    <property type="entry name" value="UVRD_HELICASE_CTER"/>
    <property type="match status" value="1"/>
</dbReference>
<evidence type="ECO:0000256" key="12">
    <source>
        <dbReference type="SAM" id="MobiDB-lite"/>
    </source>
</evidence>
<dbReference type="OrthoDB" id="1470711at2759"/>
<dbReference type="InterPro" id="IPR027417">
    <property type="entry name" value="P-loop_NTPase"/>
</dbReference>
<dbReference type="PROSITE" id="PS51198">
    <property type="entry name" value="UVRD_HELICASE_ATP_BIND"/>
    <property type="match status" value="1"/>
</dbReference>
<feature type="region of interest" description="Disordered" evidence="12">
    <location>
        <begin position="604"/>
        <end position="627"/>
    </location>
</feature>